<reference evidence="1" key="1">
    <citation type="submission" date="2021-06" db="EMBL/GenBank/DDBJ databases">
        <authorList>
            <person name="Kallberg Y."/>
            <person name="Tangrot J."/>
            <person name="Rosling A."/>
        </authorList>
    </citation>
    <scope>NUCLEOTIDE SEQUENCE</scope>
    <source>
        <strain evidence="1">CL356</strain>
    </source>
</reference>
<proteinExistence type="predicted"/>
<name>A0ACA9NST3_9GLOM</name>
<keyword evidence="2" id="KW-1185">Reference proteome</keyword>
<evidence type="ECO:0000313" key="2">
    <source>
        <dbReference type="Proteomes" id="UP000789525"/>
    </source>
</evidence>
<dbReference type="Proteomes" id="UP000789525">
    <property type="component" value="Unassembled WGS sequence"/>
</dbReference>
<protein>
    <submittedName>
        <fullName evidence="1">12523_t:CDS:1</fullName>
    </submittedName>
</protein>
<evidence type="ECO:0000313" key="1">
    <source>
        <dbReference type="EMBL" id="CAG8675281.1"/>
    </source>
</evidence>
<comment type="caution">
    <text evidence="1">The sequence shown here is derived from an EMBL/GenBank/DDBJ whole genome shotgun (WGS) entry which is preliminary data.</text>
</comment>
<accession>A0ACA9NST3</accession>
<feature type="non-terminal residue" evidence="1">
    <location>
        <position position="1"/>
    </location>
</feature>
<organism evidence="1 2">
    <name type="scientific">Acaulospora colombiana</name>
    <dbReference type="NCBI Taxonomy" id="27376"/>
    <lineage>
        <taxon>Eukaryota</taxon>
        <taxon>Fungi</taxon>
        <taxon>Fungi incertae sedis</taxon>
        <taxon>Mucoromycota</taxon>
        <taxon>Glomeromycotina</taxon>
        <taxon>Glomeromycetes</taxon>
        <taxon>Diversisporales</taxon>
        <taxon>Acaulosporaceae</taxon>
        <taxon>Acaulospora</taxon>
    </lineage>
</organism>
<gene>
    <name evidence="1" type="ORF">ACOLOM_LOCUS9107</name>
</gene>
<dbReference type="EMBL" id="CAJVPT010025531">
    <property type="protein sequence ID" value="CAG8675281.1"/>
    <property type="molecule type" value="Genomic_DNA"/>
</dbReference>
<sequence>TIEEEPNMNQESQLSEVFTSSSQQYPSSSASMPESSQIKPLVGPIIGTMLIDINEDNDPGTGKQKKGKYQQAYLKVCNTFTISLLAIDMTEISLFKSAIYIHLLGLRAATYYKTGQWDAPISKPKQKCMENNFVIQCAEPTSEHNREVCNVLATHFTSFLEANIWKKEMIGRSDGRLSLRIRSICEECLNLQISLQKSVKREGSHDLEVQQYDLERRLARRVAKSPLTQLVIEGGADMCSSDESGDDDTSKGKQKHGKSDGTGARRTRYVLVSVNSLPAFGYKSLQLLINFLPTTFHQIYRVSHNSATIPIKLQGLLIFVQSTSRPCDHALTAQQLLFLRVAPTCAAAQLRVAEVLSGWPRGTATPTPQAGPRLSSIMRTSVAAEPAAETPKEELSHSIDGTSKAAVADATEANGKVKCRAPGKWFLFVP</sequence>